<comment type="catalytic activity">
    <reaction evidence="1">
        <text>ATP + H2O = AMP + diphosphate + H(+)</text>
        <dbReference type="Rhea" id="RHEA:14245"/>
        <dbReference type="ChEBI" id="CHEBI:15377"/>
        <dbReference type="ChEBI" id="CHEBI:15378"/>
        <dbReference type="ChEBI" id="CHEBI:30616"/>
        <dbReference type="ChEBI" id="CHEBI:33019"/>
        <dbReference type="ChEBI" id="CHEBI:456215"/>
        <dbReference type="EC" id="3.6.1.8"/>
    </reaction>
</comment>
<dbReference type="NCBIfam" id="TIGR00444">
    <property type="entry name" value="mazG"/>
    <property type="match status" value="1"/>
</dbReference>
<dbReference type="Gene3D" id="1.10.287.1080">
    <property type="entry name" value="MazG-like"/>
    <property type="match status" value="2"/>
</dbReference>
<reference evidence="6 7" key="1">
    <citation type="journal article" date="2005" name="Int. J. Syst. Evol. Microbiol.">
        <title>Nitrincola lacisaponensis gen. nov., sp. nov., a novel alkaliphilic bacterium isolated from an alkaline, saline lake.</title>
        <authorList>
            <person name="Dimitriu P.A."/>
            <person name="Shukla S.K."/>
            <person name="Conradt J."/>
            <person name="Marquez M.C."/>
            <person name="Ventosa A."/>
            <person name="Maglia A."/>
            <person name="Peyton B.M."/>
            <person name="Pinkart H.C."/>
            <person name="Mormile M.R."/>
        </authorList>
    </citation>
    <scope>NUCLEOTIDE SEQUENCE [LARGE SCALE GENOMIC DNA]</scope>
    <source>
        <strain evidence="6 7">4CA</strain>
    </source>
</reference>
<evidence type="ECO:0000256" key="4">
    <source>
        <dbReference type="ARBA" id="ARBA00074799"/>
    </source>
</evidence>
<dbReference type="EC" id="3.6.1.8" evidence="3"/>
<sequence length="275" mass="31773">MANTERYTLDDLLYLMARLRGPGGCPWDQQQTFQTIVPHTLEEVYEVIDTLEREDWSHLKDELGDLLFQVVFYARLAEEQQLFHFSEIIDQLVTKLLRRHPHVFPTGRLRDSMATTEAAVADVNQQWERIKQQERGARERHSVMDEIPQALPALNRAAKLQKRAASVGFDWPDVSGVLNKLEEEIAELREALASGDPAAIEDETGDFLFAQVNLCRHLNLDPEQALRGANRKFERRFREVEKQVAASGADFSDYRLEQLDEFWELAKKGEGEHER</sequence>
<dbReference type="GO" id="GO:0046061">
    <property type="term" value="P:dATP catabolic process"/>
    <property type="evidence" value="ECO:0007669"/>
    <property type="project" value="TreeGrafter"/>
</dbReference>
<dbReference type="OrthoDB" id="9808939at2"/>
<dbReference type="InterPro" id="IPR011551">
    <property type="entry name" value="NTP_PyrPHydrolase_MazG"/>
</dbReference>
<evidence type="ECO:0000313" key="6">
    <source>
        <dbReference type="EMBL" id="KDE39554.1"/>
    </source>
</evidence>
<dbReference type="GO" id="GO:0006203">
    <property type="term" value="P:dGTP catabolic process"/>
    <property type="evidence" value="ECO:0007669"/>
    <property type="project" value="TreeGrafter"/>
</dbReference>
<dbReference type="RefSeq" id="WP_036547262.1">
    <property type="nucleotide sequence ID" value="NZ_JMSZ01000030.1"/>
</dbReference>
<dbReference type="InterPro" id="IPR004518">
    <property type="entry name" value="MazG-like_dom"/>
</dbReference>
<dbReference type="SUPFAM" id="SSF101386">
    <property type="entry name" value="all-alpha NTP pyrophosphatases"/>
    <property type="match status" value="2"/>
</dbReference>
<dbReference type="PANTHER" id="PTHR30522:SF0">
    <property type="entry name" value="NUCLEOSIDE TRIPHOSPHATE PYROPHOSPHOHYDROLASE"/>
    <property type="match status" value="1"/>
</dbReference>
<dbReference type="AlphaFoldDB" id="A0A063Y1K6"/>
<dbReference type="NCBIfam" id="NF007113">
    <property type="entry name" value="PRK09562.1"/>
    <property type="match status" value="1"/>
</dbReference>
<dbReference type="FunFam" id="1.10.287.1080:FF:000003">
    <property type="entry name" value="Nucleoside triphosphate pyrophosphohydrolase"/>
    <property type="match status" value="1"/>
</dbReference>
<keyword evidence="6" id="KW-0378">Hydrolase</keyword>
<dbReference type="PANTHER" id="PTHR30522">
    <property type="entry name" value="NUCLEOSIDE TRIPHOSPHATE PYROPHOSPHOHYDROLASE"/>
    <property type="match status" value="1"/>
</dbReference>
<evidence type="ECO:0000259" key="5">
    <source>
        <dbReference type="Pfam" id="PF03819"/>
    </source>
</evidence>
<evidence type="ECO:0000256" key="3">
    <source>
        <dbReference type="ARBA" id="ARBA00066372"/>
    </source>
</evidence>
<gene>
    <name evidence="6" type="ORF">ADINL_2008</name>
</gene>
<dbReference type="CDD" id="cd11528">
    <property type="entry name" value="NTP-PPase_MazG_Nterm"/>
    <property type="match status" value="1"/>
</dbReference>
<comment type="caution">
    <text evidence="6">The sequence shown here is derived from an EMBL/GenBank/DDBJ whole genome shotgun (WGS) entry which is preliminary data.</text>
</comment>
<protein>
    <recommendedName>
        <fullName evidence="4">Nucleoside triphosphate pyrophosphohydrolase</fullName>
        <ecNumber evidence="3">3.6.1.8</ecNumber>
    </recommendedName>
</protein>
<proteinExistence type="inferred from homology"/>
<feature type="domain" description="NTP pyrophosphohydrolase MazG-like" evidence="5">
    <location>
        <begin position="31"/>
        <end position="104"/>
    </location>
</feature>
<dbReference type="Proteomes" id="UP000027318">
    <property type="component" value="Unassembled WGS sequence"/>
</dbReference>
<keyword evidence="7" id="KW-1185">Reference proteome</keyword>
<evidence type="ECO:0000256" key="1">
    <source>
        <dbReference type="ARBA" id="ARBA00052141"/>
    </source>
</evidence>
<name>A0A063Y1K6_9GAMM</name>
<evidence type="ECO:0000313" key="7">
    <source>
        <dbReference type="Proteomes" id="UP000027318"/>
    </source>
</evidence>
<dbReference type="PATRIC" id="fig|267850.7.peg.1977"/>
<dbReference type="GO" id="GO:0046076">
    <property type="term" value="P:dTTP catabolic process"/>
    <property type="evidence" value="ECO:0007669"/>
    <property type="project" value="TreeGrafter"/>
</dbReference>
<dbReference type="GO" id="GO:0046081">
    <property type="term" value="P:dUTP catabolic process"/>
    <property type="evidence" value="ECO:0007669"/>
    <property type="project" value="TreeGrafter"/>
</dbReference>
<dbReference type="EMBL" id="JMSZ01000030">
    <property type="protein sequence ID" value="KDE39554.1"/>
    <property type="molecule type" value="Genomic_DNA"/>
</dbReference>
<dbReference type="GO" id="GO:0046052">
    <property type="term" value="P:UTP catabolic process"/>
    <property type="evidence" value="ECO:0007669"/>
    <property type="project" value="TreeGrafter"/>
</dbReference>
<dbReference type="STRING" id="267850.ADINL_2008"/>
<dbReference type="CDD" id="cd11529">
    <property type="entry name" value="NTP-PPase_MazG_Cterm"/>
    <property type="match status" value="1"/>
</dbReference>
<accession>A0A063Y1K6</accession>
<dbReference type="GO" id="GO:0006950">
    <property type="term" value="P:response to stress"/>
    <property type="evidence" value="ECO:0007669"/>
    <property type="project" value="UniProtKB-ARBA"/>
</dbReference>
<dbReference type="Pfam" id="PF03819">
    <property type="entry name" value="MazG"/>
    <property type="match status" value="2"/>
</dbReference>
<dbReference type="GO" id="GO:0046047">
    <property type="term" value="P:TTP catabolic process"/>
    <property type="evidence" value="ECO:0007669"/>
    <property type="project" value="TreeGrafter"/>
</dbReference>
<evidence type="ECO:0000256" key="2">
    <source>
        <dbReference type="ARBA" id="ARBA00061115"/>
    </source>
</evidence>
<comment type="similarity">
    <text evidence="2">Belongs to the nucleoside triphosphate pyrophosphohydrolase family.</text>
</comment>
<dbReference type="InterPro" id="IPR048015">
    <property type="entry name" value="NTP-PPase_MazG-like_N"/>
</dbReference>
<dbReference type="FunFam" id="1.10.287.1080:FF:000001">
    <property type="entry name" value="Nucleoside triphosphate pyrophosphohydrolase"/>
    <property type="match status" value="1"/>
</dbReference>
<feature type="domain" description="NTP pyrophosphohydrolase MazG-like" evidence="5">
    <location>
        <begin position="178"/>
        <end position="238"/>
    </location>
</feature>
<organism evidence="6 7">
    <name type="scientific">Nitrincola lacisaponensis</name>
    <dbReference type="NCBI Taxonomy" id="267850"/>
    <lineage>
        <taxon>Bacteria</taxon>
        <taxon>Pseudomonadati</taxon>
        <taxon>Pseudomonadota</taxon>
        <taxon>Gammaproteobacteria</taxon>
        <taxon>Oceanospirillales</taxon>
        <taxon>Oceanospirillaceae</taxon>
        <taxon>Nitrincola</taxon>
    </lineage>
</organism>
<dbReference type="InterPro" id="IPR048011">
    <property type="entry name" value="NTP-PPase_MazG-like_C"/>
</dbReference>
<dbReference type="GO" id="GO:0047693">
    <property type="term" value="F:ATP diphosphatase activity"/>
    <property type="evidence" value="ECO:0007669"/>
    <property type="project" value="UniProtKB-EC"/>
</dbReference>